<dbReference type="EMBL" id="LR796249">
    <property type="protein sequence ID" value="CAB4130561.1"/>
    <property type="molecule type" value="Genomic_DNA"/>
</dbReference>
<feature type="domain" description="Inorganic pyrophosphatase" evidence="2">
    <location>
        <begin position="220"/>
        <end position="342"/>
    </location>
</feature>
<feature type="region of interest" description="Disordered" evidence="1">
    <location>
        <begin position="97"/>
        <end position="122"/>
    </location>
</feature>
<proteinExistence type="predicted"/>
<sequence length="445" mass="47995">MVPKAVKPRIIAEPFSEDQAPGISGAQLAGTRMDAIQGDAAGAVEKGADFDGGGFLGDGTKLQPAINQIWKAGHVIKRAAYSTFGIEDLDATYQSRLNPSAKDNRATDAGTREPSLARRGDDIPIDVAHTDQSHLGPINPGGSLQTTSDVGVQGAGVGSGDMDDVPVSEVEEPGPQGARIRQAKGLNKRASIARAWLSSITNPELSKVAQELCKHSFTLEGRMDFQGLPIAIEHTAGSIRRGVDKDGHAWETVFRFAYGYIDGTKGADDEGLDVFVGPNVNADKAFVVDQKKPETGKYDEQKIMLGFDGEDEAKQAYLDHYDDPKFFDGISTISMDNLRSMVAKKKNLVKIASLLRKQAYDAMDEGPEPPYQGPPIQFKMPGKVMTKASDAEGQLGRLESATNALFEPLEPLQPSNPLAEVKRDLTDTRKAVKLVRKILNDQPLI</sequence>
<dbReference type="Pfam" id="PF18823">
    <property type="entry name" value="InPase"/>
    <property type="match status" value="1"/>
</dbReference>
<evidence type="ECO:0000313" key="4">
    <source>
        <dbReference type="EMBL" id="CAB4135152.1"/>
    </source>
</evidence>
<feature type="region of interest" description="Disordered" evidence="1">
    <location>
        <begin position="137"/>
        <end position="165"/>
    </location>
</feature>
<accession>A0A6J5L814</accession>
<name>A0A6J5L814_9CAUD</name>
<gene>
    <name evidence="3" type="ORF">UFOVP127_2</name>
    <name evidence="4" type="ORF">UFOVP276_108</name>
</gene>
<reference evidence="3" key="1">
    <citation type="submission" date="2020-04" db="EMBL/GenBank/DDBJ databases">
        <authorList>
            <person name="Chiriac C."/>
            <person name="Salcher M."/>
            <person name="Ghai R."/>
            <person name="Kavagutti S V."/>
        </authorList>
    </citation>
    <scope>NUCLEOTIDE SEQUENCE</scope>
</reference>
<protein>
    <recommendedName>
        <fullName evidence="2">Inorganic pyrophosphatase domain-containing protein</fullName>
    </recommendedName>
</protein>
<dbReference type="EMBL" id="LR796294">
    <property type="protein sequence ID" value="CAB4135152.1"/>
    <property type="molecule type" value="Genomic_DNA"/>
</dbReference>
<evidence type="ECO:0000313" key="3">
    <source>
        <dbReference type="EMBL" id="CAB4130561.1"/>
    </source>
</evidence>
<evidence type="ECO:0000256" key="1">
    <source>
        <dbReference type="SAM" id="MobiDB-lite"/>
    </source>
</evidence>
<dbReference type="InterPro" id="IPR041595">
    <property type="entry name" value="Inorganic_Pase"/>
</dbReference>
<organism evidence="3">
    <name type="scientific">uncultured Caudovirales phage</name>
    <dbReference type="NCBI Taxonomy" id="2100421"/>
    <lineage>
        <taxon>Viruses</taxon>
        <taxon>Duplodnaviria</taxon>
        <taxon>Heunggongvirae</taxon>
        <taxon>Uroviricota</taxon>
        <taxon>Caudoviricetes</taxon>
        <taxon>Peduoviridae</taxon>
        <taxon>Maltschvirus</taxon>
        <taxon>Maltschvirus maltsch</taxon>
    </lineage>
</organism>
<evidence type="ECO:0000259" key="2">
    <source>
        <dbReference type="Pfam" id="PF18823"/>
    </source>
</evidence>